<organism evidence="1 2">
    <name type="scientific">Artemisia annua</name>
    <name type="common">Sweet wormwood</name>
    <dbReference type="NCBI Taxonomy" id="35608"/>
    <lineage>
        <taxon>Eukaryota</taxon>
        <taxon>Viridiplantae</taxon>
        <taxon>Streptophyta</taxon>
        <taxon>Embryophyta</taxon>
        <taxon>Tracheophyta</taxon>
        <taxon>Spermatophyta</taxon>
        <taxon>Magnoliopsida</taxon>
        <taxon>eudicotyledons</taxon>
        <taxon>Gunneridae</taxon>
        <taxon>Pentapetalae</taxon>
        <taxon>asterids</taxon>
        <taxon>campanulids</taxon>
        <taxon>Asterales</taxon>
        <taxon>Asteraceae</taxon>
        <taxon>Asteroideae</taxon>
        <taxon>Anthemideae</taxon>
        <taxon>Artemisiinae</taxon>
        <taxon>Artemisia</taxon>
    </lineage>
</organism>
<comment type="caution">
    <text evidence="1">The sequence shown here is derived from an EMBL/GenBank/DDBJ whole genome shotgun (WGS) entry which is preliminary data.</text>
</comment>
<protein>
    <submittedName>
        <fullName evidence="1">Uncharacterized protein</fullName>
    </submittedName>
</protein>
<accession>A0A2U1MF80</accession>
<evidence type="ECO:0000313" key="2">
    <source>
        <dbReference type="Proteomes" id="UP000245207"/>
    </source>
</evidence>
<sequence>MNLSRYLHNAIQFGNKFFNHDFGAEIVGVVVVERDADDVAGFGTEPGVAESAEALTLVGCWDETGGLVQMMDGIRPLVHHL</sequence>
<dbReference type="Proteomes" id="UP000245207">
    <property type="component" value="Unassembled WGS sequence"/>
</dbReference>
<name>A0A2U1MF80_ARTAN</name>
<gene>
    <name evidence="1" type="ORF">CTI12_AA384840</name>
</gene>
<dbReference type="AlphaFoldDB" id="A0A2U1MF80"/>
<reference evidence="1 2" key="1">
    <citation type="journal article" date="2018" name="Mol. Plant">
        <title>The genome of Artemisia annua provides insight into the evolution of Asteraceae family and artemisinin biosynthesis.</title>
        <authorList>
            <person name="Shen Q."/>
            <person name="Zhang L."/>
            <person name="Liao Z."/>
            <person name="Wang S."/>
            <person name="Yan T."/>
            <person name="Shi P."/>
            <person name="Liu M."/>
            <person name="Fu X."/>
            <person name="Pan Q."/>
            <person name="Wang Y."/>
            <person name="Lv Z."/>
            <person name="Lu X."/>
            <person name="Zhang F."/>
            <person name="Jiang W."/>
            <person name="Ma Y."/>
            <person name="Chen M."/>
            <person name="Hao X."/>
            <person name="Li L."/>
            <person name="Tang Y."/>
            <person name="Lv G."/>
            <person name="Zhou Y."/>
            <person name="Sun X."/>
            <person name="Brodelius P.E."/>
            <person name="Rose J.K.C."/>
            <person name="Tang K."/>
        </authorList>
    </citation>
    <scope>NUCLEOTIDE SEQUENCE [LARGE SCALE GENOMIC DNA]</scope>
    <source>
        <strain evidence="2">cv. Huhao1</strain>
        <tissue evidence="1">Leaf</tissue>
    </source>
</reference>
<dbReference type="EMBL" id="PKPP01005509">
    <property type="protein sequence ID" value="PWA59866.1"/>
    <property type="molecule type" value="Genomic_DNA"/>
</dbReference>
<proteinExistence type="predicted"/>
<evidence type="ECO:0000313" key="1">
    <source>
        <dbReference type="EMBL" id="PWA59866.1"/>
    </source>
</evidence>
<keyword evidence="2" id="KW-1185">Reference proteome</keyword>